<reference evidence="1" key="1">
    <citation type="submission" date="2023-01" db="EMBL/GenBank/DDBJ databases">
        <authorList>
            <person name="Van Ghelder C."/>
            <person name="Rancurel C."/>
        </authorList>
    </citation>
    <scope>NUCLEOTIDE SEQUENCE</scope>
    <source>
        <strain evidence="1">CNCM I-4278</strain>
    </source>
</reference>
<organism evidence="1 2">
    <name type="scientific">Periconia digitata</name>
    <dbReference type="NCBI Taxonomy" id="1303443"/>
    <lineage>
        <taxon>Eukaryota</taxon>
        <taxon>Fungi</taxon>
        <taxon>Dikarya</taxon>
        <taxon>Ascomycota</taxon>
        <taxon>Pezizomycotina</taxon>
        <taxon>Dothideomycetes</taxon>
        <taxon>Pleosporomycetidae</taxon>
        <taxon>Pleosporales</taxon>
        <taxon>Massarineae</taxon>
        <taxon>Periconiaceae</taxon>
        <taxon>Periconia</taxon>
    </lineage>
</organism>
<comment type="caution">
    <text evidence="1">The sequence shown here is derived from an EMBL/GenBank/DDBJ whole genome shotgun (WGS) entry which is preliminary data.</text>
</comment>
<accession>A0A9W4UL83</accession>
<dbReference type="Proteomes" id="UP001152607">
    <property type="component" value="Unassembled WGS sequence"/>
</dbReference>
<gene>
    <name evidence="1" type="ORF">PDIGIT_LOCUS10849</name>
</gene>
<evidence type="ECO:0000313" key="2">
    <source>
        <dbReference type="Proteomes" id="UP001152607"/>
    </source>
</evidence>
<evidence type="ECO:0000313" key="1">
    <source>
        <dbReference type="EMBL" id="CAI6337734.1"/>
    </source>
</evidence>
<dbReference type="AlphaFoldDB" id="A0A9W4UL83"/>
<sequence>MNAPQDHIEHIPRPSVLVWWTFHRWALGFVSIKDAPVHGLVDTRTFYGCHSTCRSSALWSFSVDTTRYPLPTDSEIA</sequence>
<name>A0A9W4UL83_9PLEO</name>
<dbReference type="EMBL" id="CAOQHR010000007">
    <property type="protein sequence ID" value="CAI6337734.1"/>
    <property type="molecule type" value="Genomic_DNA"/>
</dbReference>
<proteinExistence type="predicted"/>
<protein>
    <submittedName>
        <fullName evidence="1">Uncharacterized protein</fullName>
    </submittedName>
</protein>
<keyword evidence="2" id="KW-1185">Reference proteome</keyword>